<feature type="region of interest" description="Disordered" evidence="2">
    <location>
        <begin position="187"/>
        <end position="213"/>
    </location>
</feature>
<evidence type="ECO:0000313" key="4">
    <source>
        <dbReference type="EMBL" id="GGG47534.1"/>
    </source>
</evidence>
<name>A0A917GIA1_9MICC</name>
<dbReference type="Gene3D" id="3.30.9.10">
    <property type="entry name" value="D-Amino Acid Oxidase, subunit A, domain 2"/>
    <property type="match status" value="1"/>
</dbReference>
<feature type="compositionally biased region" description="Pro residues" evidence="2">
    <location>
        <begin position="452"/>
        <end position="464"/>
    </location>
</feature>
<evidence type="ECO:0000313" key="5">
    <source>
        <dbReference type="Proteomes" id="UP000638848"/>
    </source>
</evidence>
<dbReference type="SUPFAM" id="SSF51905">
    <property type="entry name" value="FAD/NAD(P)-binding domain"/>
    <property type="match status" value="1"/>
</dbReference>
<gene>
    <name evidence="4" type="ORF">GCM10011374_07430</name>
</gene>
<feature type="compositionally biased region" description="Low complexity" evidence="2">
    <location>
        <begin position="187"/>
        <end position="204"/>
    </location>
</feature>
<dbReference type="InterPro" id="IPR006076">
    <property type="entry name" value="FAD-dep_OxRdtase"/>
</dbReference>
<dbReference type="PANTHER" id="PTHR13847">
    <property type="entry name" value="SARCOSINE DEHYDROGENASE-RELATED"/>
    <property type="match status" value="1"/>
</dbReference>
<dbReference type="Gene3D" id="3.50.50.60">
    <property type="entry name" value="FAD/NAD(P)-binding domain"/>
    <property type="match status" value="1"/>
</dbReference>
<feature type="region of interest" description="Disordered" evidence="2">
    <location>
        <begin position="440"/>
        <end position="464"/>
    </location>
</feature>
<dbReference type="Pfam" id="PF01266">
    <property type="entry name" value="DAO"/>
    <property type="match status" value="2"/>
</dbReference>
<reference evidence="4" key="2">
    <citation type="submission" date="2020-09" db="EMBL/GenBank/DDBJ databases">
        <authorList>
            <person name="Sun Q."/>
            <person name="Zhou Y."/>
        </authorList>
    </citation>
    <scope>NUCLEOTIDE SEQUENCE</scope>
    <source>
        <strain evidence="4">CGMCC 1.12187</strain>
    </source>
</reference>
<dbReference type="GO" id="GO:0016491">
    <property type="term" value="F:oxidoreductase activity"/>
    <property type="evidence" value="ECO:0007669"/>
    <property type="project" value="UniProtKB-KW"/>
</dbReference>
<dbReference type="RefSeq" id="WP_188534464.1">
    <property type="nucleotide sequence ID" value="NZ_BMEQ01000002.1"/>
</dbReference>
<evidence type="ECO:0000256" key="2">
    <source>
        <dbReference type="SAM" id="MobiDB-lite"/>
    </source>
</evidence>
<evidence type="ECO:0000256" key="1">
    <source>
        <dbReference type="ARBA" id="ARBA00023002"/>
    </source>
</evidence>
<dbReference type="InterPro" id="IPR036188">
    <property type="entry name" value="FAD/NAD-bd_sf"/>
</dbReference>
<feature type="domain" description="FAD dependent oxidoreductase" evidence="3">
    <location>
        <begin position="22"/>
        <end position="183"/>
    </location>
</feature>
<keyword evidence="1" id="KW-0560">Oxidoreductase</keyword>
<keyword evidence="5" id="KW-1185">Reference proteome</keyword>
<reference evidence="4" key="1">
    <citation type="journal article" date="2014" name="Int. J. Syst. Evol. Microbiol.">
        <title>Complete genome sequence of Corynebacterium casei LMG S-19264T (=DSM 44701T), isolated from a smear-ripened cheese.</title>
        <authorList>
            <consortium name="US DOE Joint Genome Institute (JGI-PGF)"/>
            <person name="Walter F."/>
            <person name="Albersmeier A."/>
            <person name="Kalinowski J."/>
            <person name="Ruckert C."/>
        </authorList>
    </citation>
    <scope>NUCLEOTIDE SEQUENCE</scope>
    <source>
        <strain evidence="4">CGMCC 1.12187</strain>
    </source>
</reference>
<proteinExistence type="predicted"/>
<evidence type="ECO:0000259" key="3">
    <source>
        <dbReference type="Pfam" id="PF01266"/>
    </source>
</evidence>
<comment type="caution">
    <text evidence="4">The sequence shown here is derived from an EMBL/GenBank/DDBJ whole genome shotgun (WGS) entry which is preliminary data.</text>
</comment>
<sequence>MTAAPLATTSRPGPGPADLVVDAAVVGAGVVGLATAWELRRRGRSVAVVDPDPGSGASRAAAGMLAPVSEVQYQQEPLYPLMTASAAEYPAFAAAVEQAAGQAVGYRATETLVCGVDAADRQALADLRELQLRHGMAVEPLPLRAARALEPALSPRLSAAFRIPADHQVDPRRLVAALLTALAAPSLSGPGPSGAALSGSSLSDPAREVADDGGPAHLVRERATALRYGVDGAVAGVVLADGRQVVAAETVLSPGTGIGALDGLPRTCRLPLRPVHGDILRARLPAGTPELLERTVRGLVHGVPVYLVPRADGTLVIGATSREDDLEGPSAGGVFRLLRDAQALVPGVADLELTEVMARARPGTPDDIPYLGRVRAPDGEHVPGLVVSTGYFRHGVLLTPLAARLAAQLVTGEPGADPAADAEHLATADPHRFDLHAAGPRDAGARVVVPSAVPPPSPLPNRRT</sequence>
<dbReference type="SUPFAM" id="SSF54373">
    <property type="entry name" value="FAD-linked reductases, C-terminal domain"/>
    <property type="match status" value="1"/>
</dbReference>
<feature type="domain" description="FAD dependent oxidoreductase" evidence="3">
    <location>
        <begin position="217"/>
        <end position="409"/>
    </location>
</feature>
<accession>A0A917GIA1</accession>
<dbReference type="EMBL" id="BMEQ01000002">
    <property type="protein sequence ID" value="GGG47534.1"/>
    <property type="molecule type" value="Genomic_DNA"/>
</dbReference>
<dbReference type="GO" id="GO:0005737">
    <property type="term" value="C:cytoplasm"/>
    <property type="evidence" value="ECO:0007669"/>
    <property type="project" value="TreeGrafter"/>
</dbReference>
<dbReference type="Proteomes" id="UP000638848">
    <property type="component" value="Unassembled WGS sequence"/>
</dbReference>
<dbReference type="AlphaFoldDB" id="A0A917GIA1"/>
<dbReference type="PANTHER" id="PTHR13847:SF289">
    <property type="entry name" value="GLYCINE OXIDASE"/>
    <property type="match status" value="1"/>
</dbReference>
<organism evidence="4 5">
    <name type="scientific">Kocuria dechangensis</name>
    <dbReference type="NCBI Taxonomy" id="1176249"/>
    <lineage>
        <taxon>Bacteria</taxon>
        <taxon>Bacillati</taxon>
        <taxon>Actinomycetota</taxon>
        <taxon>Actinomycetes</taxon>
        <taxon>Micrococcales</taxon>
        <taxon>Micrococcaceae</taxon>
        <taxon>Kocuria</taxon>
    </lineage>
</organism>
<protein>
    <submittedName>
        <fullName evidence="4">Glycine oxidase ThiO</fullName>
    </submittedName>
</protein>